<dbReference type="InterPro" id="IPR036237">
    <property type="entry name" value="Xyl_isomerase-like_sf"/>
</dbReference>
<accession>A5D3R9</accession>
<dbReference type="Proteomes" id="UP000006556">
    <property type="component" value="Chromosome"/>
</dbReference>
<keyword evidence="2" id="KW-0378">Hydrolase</keyword>
<dbReference type="AlphaFoldDB" id="A5D3R9"/>
<keyword evidence="2" id="KW-0540">Nuclease</keyword>
<evidence type="ECO:0000259" key="1">
    <source>
        <dbReference type="Pfam" id="PF01261"/>
    </source>
</evidence>
<dbReference type="GO" id="GO:0003906">
    <property type="term" value="F:DNA-(apurinic or apyrimidinic site) endonuclease activity"/>
    <property type="evidence" value="ECO:0007669"/>
    <property type="project" value="TreeGrafter"/>
</dbReference>
<dbReference type="SMART" id="SM00518">
    <property type="entry name" value="AP2Ec"/>
    <property type="match status" value="1"/>
</dbReference>
<dbReference type="GO" id="GO:0008081">
    <property type="term" value="F:phosphoric diester hydrolase activity"/>
    <property type="evidence" value="ECO:0007669"/>
    <property type="project" value="TreeGrafter"/>
</dbReference>
<dbReference type="PANTHER" id="PTHR21445:SF0">
    <property type="entry name" value="APURINIC-APYRIMIDINIC ENDONUCLEASE"/>
    <property type="match status" value="1"/>
</dbReference>
<dbReference type="EMBL" id="AP009389">
    <property type="protein sequence ID" value="BAF59123.1"/>
    <property type="molecule type" value="Genomic_DNA"/>
</dbReference>
<dbReference type="eggNOG" id="COG0648">
    <property type="taxonomic scope" value="Bacteria"/>
</dbReference>
<gene>
    <name evidence="2" type="primary">Nfo</name>
    <name evidence="2" type="ordered locus">PTH_0942</name>
</gene>
<dbReference type="GO" id="GO:0008270">
    <property type="term" value="F:zinc ion binding"/>
    <property type="evidence" value="ECO:0007669"/>
    <property type="project" value="InterPro"/>
</dbReference>
<dbReference type="STRING" id="370438.PTH_0942"/>
<dbReference type="GO" id="GO:0003677">
    <property type="term" value="F:DNA binding"/>
    <property type="evidence" value="ECO:0007669"/>
    <property type="project" value="InterPro"/>
</dbReference>
<reference evidence="3" key="1">
    <citation type="journal article" date="2008" name="Genome Res.">
        <title>The genome of Pelotomaculum thermopropionicum reveals niche-associated evolution in anaerobic microbiota.</title>
        <authorList>
            <person name="Kosaka T."/>
            <person name="Kato S."/>
            <person name="Shimoyama T."/>
            <person name="Ishii S."/>
            <person name="Abe T."/>
            <person name="Watanabe K."/>
        </authorList>
    </citation>
    <scope>NUCLEOTIDE SEQUENCE [LARGE SCALE GENOMIC DNA]</scope>
    <source>
        <strain evidence="3">DSM 13744 / JCM 10971 / SI</strain>
    </source>
</reference>
<feature type="domain" description="Xylose isomerase-like TIM barrel" evidence="1">
    <location>
        <begin position="27"/>
        <end position="267"/>
    </location>
</feature>
<dbReference type="Gene3D" id="3.20.20.150">
    <property type="entry name" value="Divalent-metal-dependent TIM barrel enzymes"/>
    <property type="match status" value="1"/>
</dbReference>
<dbReference type="Pfam" id="PF01261">
    <property type="entry name" value="AP_endonuc_2"/>
    <property type="match status" value="1"/>
</dbReference>
<proteinExistence type="predicted"/>
<dbReference type="GO" id="GO:0006284">
    <property type="term" value="P:base-excision repair"/>
    <property type="evidence" value="ECO:0007669"/>
    <property type="project" value="TreeGrafter"/>
</dbReference>
<sequence length="285" mass="30988">MVIHFGPAGASDSFYAGGHRSSLEMPEWLAKRGLNAFEYQCGRGVNIGEETAARLGGLAAARGIEMSLHAPYYINLSTADPAIREKTRGHLLKAVAAARAMKARTVVFHPGAGSGDRRAAFARAKALLKEILLEMEEKGITDVNLAPETMGKKNQLGTLEEILELCELGRQVVPAVDFGHMHALTGGGFSKKSSFAAALDLIERRLGRECLQNLHIHFSPIEYTAAGEKRHWTTLETRFGPDFTPLAELIAERGLTPTVICESAGRQAEDAMVYRDIYLKVKGGK</sequence>
<evidence type="ECO:0000313" key="2">
    <source>
        <dbReference type="EMBL" id="BAF59123.1"/>
    </source>
</evidence>
<organism evidence="2 3">
    <name type="scientific">Pelotomaculum thermopropionicum (strain DSM 13744 / JCM 10971 / SI)</name>
    <dbReference type="NCBI Taxonomy" id="370438"/>
    <lineage>
        <taxon>Bacteria</taxon>
        <taxon>Bacillati</taxon>
        <taxon>Bacillota</taxon>
        <taxon>Clostridia</taxon>
        <taxon>Eubacteriales</taxon>
        <taxon>Desulfotomaculaceae</taxon>
        <taxon>Pelotomaculum</taxon>
    </lineage>
</organism>
<name>A5D3R9_PELTS</name>
<evidence type="ECO:0000313" key="3">
    <source>
        <dbReference type="Proteomes" id="UP000006556"/>
    </source>
</evidence>
<protein>
    <submittedName>
        <fullName evidence="2">Endonuclease IV</fullName>
    </submittedName>
</protein>
<keyword evidence="2" id="KW-0255">Endonuclease</keyword>
<dbReference type="PANTHER" id="PTHR21445">
    <property type="entry name" value="ENDONUCLEASE IV ENDODEOXYRIBONUCLEASE IV"/>
    <property type="match status" value="1"/>
</dbReference>
<dbReference type="HOGENOM" id="CLU_068832_0_0_9"/>
<dbReference type="SUPFAM" id="SSF51658">
    <property type="entry name" value="Xylose isomerase-like"/>
    <property type="match status" value="1"/>
</dbReference>
<dbReference type="KEGG" id="pth:PTH_0942"/>
<dbReference type="InterPro" id="IPR001719">
    <property type="entry name" value="AP_endonuc_2"/>
</dbReference>
<dbReference type="InterPro" id="IPR013022">
    <property type="entry name" value="Xyl_isomerase-like_TIM-brl"/>
</dbReference>
<keyword evidence="3" id="KW-1185">Reference proteome</keyword>